<keyword evidence="1" id="KW-0812">Transmembrane</keyword>
<keyword evidence="1" id="KW-1133">Transmembrane helix</keyword>
<reference evidence="3" key="1">
    <citation type="journal article" date="2019" name="Int. J. Syst. Evol. Microbiol.">
        <title>The Global Catalogue of Microorganisms (GCM) 10K type strain sequencing project: providing services to taxonomists for standard genome sequencing and annotation.</title>
        <authorList>
            <consortium name="The Broad Institute Genomics Platform"/>
            <consortium name="The Broad Institute Genome Sequencing Center for Infectious Disease"/>
            <person name="Wu L."/>
            <person name="Ma J."/>
        </authorList>
    </citation>
    <scope>NUCLEOTIDE SEQUENCE [LARGE SCALE GENOMIC DNA]</scope>
    <source>
        <strain evidence="3">KACC 13778</strain>
    </source>
</reference>
<gene>
    <name evidence="2" type="ORF">ACFPKY_08520</name>
</gene>
<sequence>MIGPLPRLHRLLVVAVALIVAIASGAWVAHFSPLPVAAAAGAMWGFLAGVVLAYVLVHDFHSHADAVRVRRH</sequence>
<comment type="caution">
    <text evidence="2">The sequence shown here is derived from an EMBL/GenBank/DDBJ whole genome shotgun (WGS) entry which is preliminary data.</text>
</comment>
<name>A0ABW0N2N6_9ACTN</name>
<dbReference type="EMBL" id="JBHSMD010000002">
    <property type="protein sequence ID" value="MFC5493142.1"/>
    <property type="molecule type" value="Genomic_DNA"/>
</dbReference>
<dbReference type="Proteomes" id="UP001595956">
    <property type="component" value="Unassembled WGS sequence"/>
</dbReference>
<evidence type="ECO:0000313" key="3">
    <source>
        <dbReference type="Proteomes" id="UP001595956"/>
    </source>
</evidence>
<keyword evidence="3" id="KW-1185">Reference proteome</keyword>
<organism evidence="2 3">
    <name type="scientific">Nocardioides caricicola</name>
    <dbReference type="NCBI Taxonomy" id="634770"/>
    <lineage>
        <taxon>Bacteria</taxon>
        <taxon>Bacillati</taxon>
        <taxon>Actinomycetota</taxon>
        <taxon>Actinomycetes</taxon>
        <taxon>Propionibacteriales</taxon>
        <taxon>Nocardioidaceae</taxon>
        <taxon>Nocardioides</taxon>
    </lineage>
</organism>
<accession>A0ABW0N2N6</accession>
<dbReference type="RefSeq" id="WP_345171968.1">
    <property type="nucleotide sequence ID" value="NZ_BAABFQ010000003.1"/>
</dbReference>
<proteinExistence type="predicted"/>
<evidence type="ECO:0000313" key="2">
    <source>
        <dbReference type="EMBL" id="MFC5493142.1"/>
    </source>
</evidence>
<keyword evidence="1" id="KW-0472">Membrane</keyword>
<evidence type="ECO:0000256" key="1">
    <source>
        <dbReference type="SAM" id="Phobius"/>
    </source>
</evidence>
<protein>
    <submittedName>
        <fullName evidence="2">Uncharacterized protein</fullName>
    </submittedName>
</protein>
<feature type="transmembrane region" description="Helical" evidence="1">
    <location>
        <begin position="12"/>
        <end position="30"/>
    </location>
</feature>
<feature type="transmembrane region" description="Helical" evidence="1">
    <location>
        <begin position="36"/>
        <end position="57"/>
    </location>
</feature>